<dbReference type="SUPFAM" id="SSF51621">
    <property type="entry name" value="Phosphoenolpyruvate/pyruvate domain"/>
    <property type="match status" value="1"/>
</dbReference>
<proteinExistence type="predicted"/>
<accession>A0ABV5Y2U3</accession>
<dbReference type="InterPro" id="IPR050251">
    <property type="entry name" value="HpcH-HpaI_aldolase"/>
</dbReference>
<keyword evidence="2" id="KW-1185">Reference proteome</keyword>
<feature type="non-terminal residue" evidence="1">
    <location>
        <position position="85"/>
    </location>
</feature>
<evidence type="ECO:0000313" key="2">
    <source>
        <dbReference type="Proteomes" id="UP001589702"/>
    </source>
</evidence>
<reference evidence="1 2" key="1">
    <citation type="submission" date="2024-09" db="EMBL/GenBank/DDBJ databases">
        <authorList>
            <person name="Sun Q."/>
            <person name="Mori K."/>
        </authorList>
    </citation>
    <scope>NUCLEOTIDE SEQUENCE [LARGE SCALE GENOMIC DNA]</scope>
    <source>
        <strain evidence="1 2">JCM 1334</strain>
    </source>
</reference>
<gene>
    <name evidence="1" type="ORF">ACFFP1_17605</name>
</gene>
<dbReference type="EMBL" id="JBHMBC010000031">
    <property type="protein sequence ID" value="MFB9821311.1"/>
    <property type="molecule type" value="Genomic_DNA"/>
</dbReference>
<evidence type="ECO:0000313" key="1">
    <source>
        <dbReference type="EMBL" id="MFB9821311.1"/>
    </source>
</evidence>
<dbReference type="Gene3D" id="3.20.20.60">
    <property type="entry name" value="Phosphoenolpyruvate-binding domains"/>
    <property type="match status" value="1"/>
</dbReference>
<evidence type="ECO:0008006" key="3">
    <source>
        <dbReference type="Google" id="ProtNLM"/>
    </source>
</evidence>
<comment type="caution">
    <text evidence="1">The sequence shown here is derived from an EMBL/GenBank/DDBJ whole genome shotgun (WGS) entry which is preliminary data.</text>
</comment>
<dbReference type="PANTHER" id="PTHR30502">
    <property type="entry name" value="2-KETO-3-DEOXY-L-RHAMNONATE ALDOLASE"/>
    <property type="match status" value="1"/>
</dbReference>
<sequence>MPSQLTNRLGAWLTFLDAHGIEGLSGSGFDWIGIDLQHGTATLDGLPGLLRACELNRTPALVRTSGHSAAEIGRALDAGAAGVVV</sequence>
<organism evidence="1 2">
    <name type="scientific">Arthrobacter ramosus</name>
    <dbReference type="NCBI Taxonomy" id="1672"/>
    <lineage>
        <taxon>Bacteria</taxon>
        <taxon>Bacillati</taxon>
        <taxon>Actinomycetota</taxon>
        <taxon>Actinomycetes</taxon>
        <taxon>Micrococcales</taxon>
        <taxon>Micrococcaceae</taxon>
        <taxon>Arthrobacter</taxon>
    </lineage>
</organism>
<protein>
    <recommendedName>
        <fullName evidence="3">2,4-dihydroxyhept-2-ene-1,7-dioic acid aldolase</fullName>
    </recommendedName>
</protein>
<dbReference type="InterPro" id="IPR015813">
    <property type="entry name" value="Pyrv/PenolPyrv_kinase-like_dom"/>
</dbReference>
<dbReference type="PANTHER" id="PTHR30502:SF0">
    <property type="entry name" value="PHOSPHOENOLPYRUVATE CARBOXYLASE FAMILY PROTEIN"/>
    <property type="match status" value="1"/>
</dbReference>
<dbReference type="InterPro" id="IPR040442">
    <property type="entry name" value="Pyrv_kinase-like_dom_sf"/>
</dbReference>
<dbReference type="Proteomes" id="UP001589702">
    <property type="component" value="Unassembled WGS sequence"/>
</dbReference>
<name>A0ABV5Y2U3_ARTRM</name>